<evidence type="ECO:0000313" key="1">
    <source>
        <dbReference type="EMBL" id="KAF4625227.1"/>
    </source>
</evidence>
<name>A0A8H4VWW4_9HELO</name>
<protein>
    <submittedName>
        <fullName evidence="1">Uncharacterized protein</fullName>
    </submittedName>
</protein>
<dbReference type="Proteomes" id="UP000566819">
    <property type="component" value="Unassembled WGS sequence"/>
</dbReference>
<reference evidence="1 2" key="1">
    <citation type="submission" date="2020-03" db="EMBL/GenBank/DDBJ databases">
        <title>Draft Genome Sequence of Cudoniella acicularis.</title>
        <authorList>
            <person name="Buettner E."/>
            <person name="Kellner H."/>
        </authorList>
    </citation>
    <scope>NUCLEOTIDE SEQUENCE [LARGE SCALE GENOMIC DNA]</scope>
    <source>
        <strain evidence="1 2">DSM 108380</strain>
    </source>
</reference>
<dbReference type="AlphaFoldDB" id="A0A8H4VWW4"/>
<proteinExistence type="predicted"/>
<dbReference type="EMBL" id="JAAMPI010001432">
    <property type="protein sequence ID" value="KAF4625227.1"/>
    <property type="molecule type" value="Genomic_DNA"/>
</dbReference>
<dbReference type="OrthoDB" id="2585655at2759"/>
<organism evidence="1 2">
    <name type="scientific">Cudoniella acicularis</name>
    <dbReference type="NCBI Taxonomy" id="354080"/>
    <lineage>
        <taxon>Eukaryota</taxon>
        <taxon>Fungi</taxon>
        <taxon>Dikarya</taxon>
        <taxon>Ascomycota</taxon>
        <taxon>Pezizomycotina</taxon>
        <taxon>Leotiomycetes</taxon>
        <taxon>Helotiales</taxon>
        <taxon>Tricladiaceae</taxon>
        <taxon>Cudoniella</taxon>
    </lineage>
</organism>
<comment type="caution">
    <text evidence="1">The sequence shown here is derived from an EMBL/GenBank/DDBJ whole genome shotgun (WGS) entry which is preliminary data.</text>
</comment>
<evidence type="ECO:0000313" key="2">
    <source>
        <dbReference type="Proteomes" id="UP000566819"/>
    </source>
</evidence>
<keyword evidence="2" id="KW-1185">Reference proteome</keyword>
<accession>A0A8H4VWW4</accession>
<sequence length="123" mass="13839">MDVKPERVEHIEDAVLGNDEKTVPIDENSDKISISKHNTDLENGVADEVRHELSSEHREYLIARHGTIDLDPLPSMDPADPLNWPTWKKNTNLLLVSFHAMITTFTAKNQPSPPSKSQTRSST</sequence>
<gene>
    <name evidence="1" type="ORF">G7Y89_g12942</name>
</gene>